<reference evidence="3 4" key="1">
    <citation type="submission" date="2017-06" db="EMBL/GenBank/DDBJ databases">
        <title>the draft geome sequence of Illustriluteabacillus marina B3227.</title>
        <authorList>
            <person name="He R.-H."/>
            <person name="Du Z.-J."/>
        </authorList>
    </citation>
    <scope>NUCLEOTIDE SEQUENCE [LARGE SCALE GENOMIC DNA]</scope>
    <source>
        <strain evidence="3 4">B3227</strain>
    </source>
</reference>
<name>A0A2I0QTE2_9BACI</name>
<feature type="domain" description="SHOCT" evidence="2">
    <location>
        <begin position="53"/>
        <end position="79"/>
    </location>
</feature>
<dbReference type="Proteomes" id="UP000243524">
    <property type="component" value="Unassembled WGS sequence"/>
</dbReference>
<accession>A0A2I0QTE2</accession>
<dbReference type="InterPro" id="IPR018649">
    <property type="entry name" value="SHOCT"/>
</dbReference>
<dbReference type="RefSeq" id="WP_101331187.1">
    <property type="nucleotide sequence ID" value="NZ_PJNH01000002.1"/>
</dbReference>
<dbReference type="OrthoDB" id="48047at2"/>
<evidence type="ECO:0000259" key="2">
    <source>
        <dbReference type="Pfam" id="PF09851"/>
    </source>
</evidence>
<keyword evidence="1" id="KW-0472">Membrane</keyword>
<keyword evidence="1" id="KW-1133">Transmembrane helix</keyword>
<dbReference type="EMBL" id="PJNH01000002">
    <property type="protein sequence ID" value="PKR77579.1"/>
    <property type="molecule type" value="Genomic_DNA"/>
</dbReference>
<sequence length="81" mass="9254">MMNGGMGGNLFGNFIFSFIMIIIVVLVVAVLVWMFRKPNNQNNNSLSSHHPEDSLEILKSRLAKGEISEEEYERLKNKLRS</sequence>
<dbReference type="Pfam" id="PF09851">
    <property type="entry name" value="SHOCT"/>
    <property type="match status" value="1"/>
</dbReference>
<comment type="caution">
    <text evidence="3">The sequence shown here is derived from an EMBL/GenBank/DDBJ whole genome shotgun (WGS) entry which is preliminary data.</text>
</comment>
<evidence type="ECO:0000256" key="1">
    <source>
        <dbReference type="SAM" id="Phobius"/>
    </source>
</evidence>
<proteinExistence type="predicted"/>
<dbReference type="AlphaFoldDB" id="A0A2I0QTE2"/>
<protein>
    <recommendedName>
        <fullName evidence="2">SHOCT domain-containing protein</fullName>
    </recommendedName>
</protein>
<keyword evidence="1" id="KW-0812">Transmembrane</keyword>
<keyword evidence="4" id="KW-1185">Reference proteome</keyword>
<evidence type="ECO:0000313" key="4">
    <source>
        <dbReference type="Proteomes" id="UP000243524"/>
    </source>
</evidence>
<evidence type="ECO:0000313" key="3">
    <source>
        <dbReference type="EMBL" id="PKR77579.1"/>
    </source>
</evidence>
<gene>
    <name evidence="3" type="ORF">CEY16_06475</name>
</gene>
<feature type="transmembrane region" description="Helical" evidence="1">
    <location>
        <begin position="12"/>
        <end position="35"/>
    </location>
</feature>
<organism evidence="3 4">
    <name type="scientific">Halalkalibacillus sediminis</name>
    <dbReference type="NCBI Taxonomy" id="2018042"/>
    <lineage>
        <taxon>Bacteria</taxon>
        <taxon>Bacillati</taxon>
        <taxon>Bacillota</taxon>
        <taxon>Bacilli</taxon>
        <taxon>Bacillales</taxon>
        <taxon>Bacillaceae</taxon>
        <taxon>Halalkalibacillus</taxon>
    </lineage>
</organism>